<name>A0A1X6MKE7_9APHY</name>
<gene>
    <name evidence="2" type="ORF">POSPLADRAFT_1158472</name>
</gene>
<dbReference type="EMBL" id="KZ110610">
    <property type="protein sequence ID" value="OSX56921.1"/>
    <property type="molecule type" value="Genomic_DNA"/>
</dbReference>
<sequence length="127" mass="14056">FGHVTQCRTRHCFTGEYYCFFFYAEPNDCSPHRQTRAHIRQDCLRYVPHWHILRGVSTTIDLPTILGTEKGIAALAVFIAHSGTFTKSGAPRPAQPVVRIEELEEAPAADDDPVEAAGVVGEVPSYA</sequence>
<evidence type="ECO:0000313" key="3">
    <source>
        <dbReference type="Proteomes" id="UP000194127"/>
    </source>
</evidence>
<dbReference type="GeneID" id="36332271"/>
<reference evidence="2 3" key="1">
    <citation type="submission" date="2017-04" db="EMBL/GenBank/DDBJ databases">
        <title>Genome Sequence of the Model Brown-Rot Fungus Postia placenta SB12.</title>
        <authorList>
            <consortium name="DOE Joint Genome Institute"/>
            <person name="Gaskell J."/>
            <person name="Kersten P."/>
            <person name="Larrondo L.F."/>
            <person name="Canessa P."/>
            <person name="Martinez D."/>
            <person name="Hibbett D."/>
            <person name="Schmoll M."/>
            <person name="Kubicek C.P."/>
            <person name="Martinez A.T."/>
            <person name="Yadav J."/>
            <person name="Master E."/>
            <person name="Magnuson J.K."/>
            <person name="James T."/>
            <person name="Yaver D."/>
            <person name="Berka R."/>
            <person name="Labutti K."/>
            <person name="Lipzen A."/>
            <person name="Aerts A."/>
            <person name="Barry K."/>
            <person name="Henrissat B."/>
            <person name="Blanchette R."/>
            <person name="Grigoriev I."/>
            <person name="Cullen D."/>
        </authorList>
    </citation>
    <scope>NUCLEOTIDE SEQUENCE [LARGE SCALE GENOMIC DNA]</scope>
    <source>
        <strain evidence="2 3">MAD-698-R-SB12</strain>
    </source>
</reference>
<organism evidence="2 3">
    <name type="scientific">Postia placenta MAD-698-R-SB12</name>
    <dbReference type="NCBI Taxonomy" id="670580"/>
    <lineage>
        <taxon>Eukaryota</taxon>
        <taxon>Fungi</taxon>
        <taxon>Dikarya</taxon>
        <taxon>Basidiomycota</taxon>
        <taxon>Agaricomycotina</taxon>
        <taxon>Agaricomycetes</taxon>
        <taxon>Polyporales</taxon>
        <taxon>Adustoporiaceae</taxon>
        <taxon>Rhodonia</taxon>
    </lineage>
</organism>
<dbReference type="STRING" id="670580.A0A1X6MKE7"/>
<dbReference type="RefSeq" id="XP_024333715.1">
    <property type="nucleotide sequence ID" value="XM_024487322.1"/>
</dbReference>
<feature type="non-terminal residue" evidence="2">
    <location>
        <position position="1"/>
    </location>
</feature>
<evidence type="ECO:0000256" key="1">
    <source>
        <dbReference type="SAM" id="MobiDB-lite"/>
    </source>
</evidence>
<dbReference type="Proteomes" id="UP000194127">
    <property type="component" value="Unassembled WGS sequence"/>
</dbReference>
<feature type="compositionally biased region" description="Acidic residues" evidence="1">
    <location>
        <begin position="104"/>
        <end position="114"/>
    </location>
</feature>
<keyword evidence="3" id="KW-1185">Reference proteome</keyword>
<dbReference type="AlphaFoldDB" id="A0A1X6MKE7"/>
<evidence type="ECO:0000313" key="2">
    <source>
        <dbReference type="EMBL" id="OSX56921.1"/>
    </source>
</evidence>
<accession>A0A1X6MKE7</accession>
<proteinExistence type="predicted"/>
<feature type="region of interest" description="Disordered" evidence="1">
    <location>
        <begin position="104"/>
        <end position="127"/>
    </location>
</feature>
<dbReference type="OrthoDB" id="3230070at2759"/>
<protein>
    <submittedName>
        <fullName evidence="2">Uncharacterized protein</fullName>
    </submittedName>
</protein>